<name>A0ABD6BUH3_9EURY</name>
<dbReference type="InterPro" id="IPR016181">
    <property type="entry name" value="Acyl_CoA_acyltransferase"/>
</dbReference>
<dbReference type="InterPro" id="IPR050832">
    <property type="entry name" value="Bact_Acetyltransf"/>
</dbReference>
<dbReference type="AlphaFoldDB" id="A0ABD6BUH3"/>
<dbReference type="CDD" id="cd04301">
    <property type="entry name" value="NAT_SF"/>
    <property type="match status" value="1"/>
</dbReference>
<evidence type="ECO:0000256" key="2">
    <source>
        <dbReference type="ARBA" id="ARBA00023315"/>
    </source>
</evidence>
<accession>A0ABD6BUH3</accession>
<gene>
    <name evidence="5" type="ORF">ACFSAU_12330</name>
</gene>
<dbReference type="PANTHER" id="PTHR43877:SF2">
    <property type="entry name" value="AMINOALKYLPHOSPHONATE N-ACETYLTRANSFERASE-RELATED"/>
    <property type="match status" value="1"/>
</dbReference>
<dbReference type="Proteomes" id="UP001597139">
    <property type="component" value="Unassembled WGS sequence"/>
</dbReference>
<organism evidence="5 6">
    <name type="scientific">Halolamina litorea</name>
    <dbReference type="NCBI Taxonomy" id="1515593"/>
    <lineage>
        <taxon>Archaea</taxon>
        <taxon>Methanobacteriati</taxon>
        <taxon>Methanobacteriota</taxon>
        <taxon>Stenosarchaea group</taxon>
        <taxon>Halobacteria</taxon>
        <taxon>Halobacteriales</taxon>
        <taxon>Haloferacaceae</taxon>
    </lineage>
</organism>
<evidence type="ECO:0000256" key="3">
    <source>
        <dbReference type="SAM" id="MobiDB-lite"/>
    </source>
</evidence>
<dbReference type="Pfam" id="PF00583">
    <property type="entry name" value="Acetyltransf_1"/>
    <property type="match status" value="1"/>
</dbReference>
<keyword evidence="2 5" id="KW-0012">Acyltransferase</keyword>
<dbReference type="InterPro" id="IPR000182">
    <property type="entry name" value="GNAT_dom"/>
</dbReference>
<feature type="region of interest" description="Disordered" evidence="3">
    <location>
        <begin position="1"/>
        <end position="27"/>
    </location>
</feature>
<evidence type="ECO:0000259" key="4">
    <source>
        <dbReference type="PROSITE" id="PS51186"/>
    </source>
</evidence>
<dbReference type="EMBL" id="JBHUCZ010000010">
    <property type="protein sequence ID" value="MFD1568279.1"/>
    <property type="molecule type" value="Genomic_DNA"/>
</dbReference>
<evidence type="ECO:0000256" key="1">
    <source>
        <dbReference type="ARBA" id="ARBA00022679"/>
    </source>
</evidence>
<dbReference type="RefSeq" id="WP_267647711.1">
    <property type="nucleotide sequence ID" value="NZ_JANHGR010000002.1"/>
</dbReference>
<dbReference type="PANTHER" id="PTHR43877">
    <property type="entry name" value="AMINOALKYLPHOSPHONATE N-ACETYLTRANSFERASE-RELATED-RELATED"/>
    <property type="match status" value="1"/>
</dbReference>
<keyword evidence="1 5" id="KW-0808">Transferase</keyword>
<feature type="domain" description="N-acetyltransferase" evidence="4">
    <location>
        <begin position="30"/>
        <end position="180"/>
    </location>
</feature>
<dbReference type="Gene3D" id="3.40.630.30">
    <property type="match status" value="1"/>
</dbReference>
<evidence type="ECO:0000313" key="5">
    <source>
        <dbReference type="EMBL" id="MFD1568279.1"/>
    </source>
</evidence>
<evidence type="ECO:0000313" key="6">
    <source>
        <dbReference type="Proteomes" id="UP001597139"/>
    </source>
</evidence>
<keyword evidence="6" id="KW-1185">Reference proteome</keyword>
<dbReference type="SUPFAM" id="SSF55729">
    <property type="entry name" value="Acyl-CoA N-acyltransferases (Nat)"/>
    <property type="match status" value="1"/>
</dbReference>
<reference evidence="5 6" key="1">
    <citation type="journal article" date="2019" name="Int. J. Syst. Evol. Microbiol.">
        <title>The Global Catalogue of Microorganisms (GCM) 10K type strain sequencing project: providing services to taxonomists for standard genome sequencing and annotation.</title>
        <authorList>
            <consortium name="The Broad Institute Genomics Platform"/>
            <consortium name="The Broad Institute Genome Sequencing Center for Infectious Disease"/>
            <person name="Wu L."/>
            <person name="Ma J."/>
        </authorList>
    </citation>
    <scope>NUCLEOTIDE SEQUENCE [LARGE SCALE GENOMIC DNA]</scope>
    <source>
        <strain evidence="5 6">CGMCC 1.12859</strain>
    </source>
</reference>
<sequence length="192" mass="20930">MTGPERYPDDPADEFPAPPRTVEDAEGRAIELRAYDDSEDDRAALEAMYEAFDPADRAQGIPPSRPAKLAEWLDRILQTNCCNVFAWDGDEVVGHATLVPENGPESPYELAIFVLQSHQGVGIGTALIESILGHGAARGISKVWLTVERWNRPAVGLYQKIGFETTDAESFELEMAIRLDAADAAAQTESTG</sequence>
<protein>
    <submittedName>
        <fullName evidence="5">GNAT family N-acetyltransferase</fullName>
        <ecNumber evidence="5">2.3.-.-</ecNumber>
    </submittedName>
</protein>
<proteinExistence type="predicted"/>
<dbReference type="EC" id="2.3.-.-" evidence="5"/>
<comment type="caution">
    <text evidence="5">The sequence shown here is derived from an EMBL/GenBank/DDBJ whole genome shotgun (WGS) entry which is preliminary data.</text>
</comment>
<dbReference type="GO" id="GO:0016746">
    <property type="term" value="F:acyltransferase activity"/>
    <property type="evidence" value="ECO:0007669"/>
    <property type="project" value="UniProtKB-KW"/>
</dbReference>
<dbReference type="PROSITE" id="PS51186">
    <property type="entry name" value="GNAT"/>
    <property type="match status" value="1"/>
</dbReference>